<protein>
    <submittedName>
        <fullName evidence="1">Pre-mRNA-splicing factor cwc22</fullName>
    </submittedName>
</protein>
<sequence length="474" mass="53235">ILQLLLENPTDDSIEVAVGFAKQIGALMVDLAPRVLNAIFETFRSVLHEAEIDKRVQYMIEVLFQIRRDQFKDYPIIPEGLDLVDEEEQIVHEVSLDDDELDVQEELNIFKYNPNYVEDEEKYAQIRREILGDSEGEEGGDEEGESGSEESVEDESDEDEAAAAAAGEGGEGAGRTVIRDRTEAELIHLRRTIYLTVMSSAIFEEAVHKLLKLDIQPGDEIELCNMIVECCAQERTYQVYYGLIGERLCKLNRKWQDTFVTVFIEMYENIHRFEVNRLRNIAKFFGFLFSTDALPWACFSCVKLTEEDTTSSSRIFLKQVLQDISEQMGLRQLNERIKAPELAEATKGLFPNDNTRHMRFAINYFTSIGLGALTEELREWLKEAVALKAAAQQESSTDYESDNGSDSSGNDSEDYSGSESPSHSTTSQPTRSASRSSSGSESSSGEDAAVAAKVFPPLVIAFLAQQERSPCEIT</sequence>
<proteinExistence type="predicted"/>
<accession>A0ACC1HLL4</accession>
<evidence type="ECO:0000313" key="1">
    <source>
        <dbReference type="EMBL" id="KAJ1675184.1"/>
    </source>
</evidence>
<keyword evidence="2" id="KW-1185">Reference proteome</keyword>
<dbReference type="EMBL" id="JAMZIH010005437">
    <property type="protein sequence ID" value="KAJ1675184.1"/>
    <property type="molecule type" value="Genomic_DNA"/>
</dbReference>
<evidence type="ECO:0000313" key="2">
    <source>
        <dbReference type="Proteomes" id="UP001145114"/>
    </source>
</evidence>
<feature type="non-terminal residue" evidence="1">
    <location>
        <position position="1"/>
    </location>
</feature>
<name>A0ACC1HLL4_9FUNG</name>
<reference evidence="1" key="1">
    <citation type="submission" date="2022-06" db="EMBL/GenBank/DDBJ databases">
        <title>Phylogenomic reconstructions and comparative analyses of Kickxellomycotina fungi.</title>
        <authorList>
            <person name="Reynolds N.K."/>
            <person name="Stajich J.E."/>
            <person name="Barry K."/>
            <person name="Grigoriev I.V."/>
            <person name="Crous P."/>
            <person name="Smith M.E."/>
        </authorList>
    </citation>
    <scope>NUCLEOTIDE SEQUENCE</scope>
    <source>
        <strain evidence="1">RSA 2271</strain>
    </source>
</reference>
<gene>
    <name evidence="1" type="primary">CWC22_1</name>
    <name evidence="1" type="ORF">EV182_001765</name>
</gene>
<comment type="caution">
    <text evidence="1">The sequence shown here is derived from an EMBL/GenBank/DDBJ whole genome shotgun (WGS) entry which is preliminary data.</text>
</comment>
<organism evidence="1 2">
    <name type="scientific">Spiromyces aspiralis</name>
    <dbReference type="NCBI Taxonomy" id="68401"/>
    <lineage>
        <taxon>Eukaryota</taxon>
        <taxon>Fungi</taxon>
        <taxon>Fungi incertae sedis</taxon>
        <taxon>Zoopagomycota</taxon>
        <taxon>Kickxellomycotina</taxon>
        <taxon>Kickxellomycetes</taxon>
        <taxon>Kickxellales</taxon>
        <taxon>Kickxellaceae</taxon>
        <taxon>Spiromyces</taxon>
    </lineage>
</organism>
<dbReference type="Proteomes" id="UP001145114">
    <property type="component" value="Unassembled WGS sequence"/>
</dbReference>